<dbReference type="AlphaFoldDB" id="A0A397VCT8"/>
<dbReference type="Proteomes" id="UP000266673">
    <property type="component" value="Unassembled WGS sequence"/>
</dbReference>
<dbReference type="EMBL" id="QKWP01000427">
    <property type="protein sequence ID" value="RIB20275.1"/>
    <property type="molecule type" value="Genomic_DNA"/>
</dbReference>
<evidence type="ECO:0000313" key="2">
    <source>
        <dbReference type="Proteomes" id="UP000266673"/>
    </source>
</evidence>
<organism evidence="1 2">
    <name type="scientific">Gigaspora rosea</name>
    <dbReference type="NCBI Taxonomy" id="44941"/>
    <lineage>
        <taxon>Eukaryota</taxon>
        <taxon>Fungi</taxon>
        <taxon>Fungi incertae sedis</taxon>
        <taxon>Mucoromycota</taxon>
        <taxon>Glomeromycotina</taxon>
        <taxon>Glomeromycetes</taxon>
        <taxon>Diversisporales</taxon>
        <taxon>Gigasporaceae</taxon>
        <taxon>Gigaspora</taxon>
    </lineage>
</organism>
<accession>A0A397VCT8</accession>
<protein>
    <submittedName>
        <fullName evidence="1">Uncharacterized protein</fullName>
    </submittedName>
</protein>
<evidence type="ECO:0000313" key="1">
    <source>
        <dbReference type="EMBL" id="RIB20275.1"/>
    </source>
</evidence>
<sequence length="190" mass="21681">MIYEDNGSGECDLTKSRDNLDNAYIAWLRKVEALRKRIIQVDNELGDEVDQEELINDDEKRIDEGDEKNEFEDLSELDDKEVLIESADETSNQKDGSRYDFGTIAKADDMNNDAEEDKDIVDNIEEESSRIGYDDVNETMEMVISINGLTWKYRNKEISLGCFGSEVIGNILGVNVVVYGIEVKQPFYVI</sequence>
<keyword evidence="2" id="KW-1185">Reference proteome</keyword>
<reference evidence="1 2" key="1">
    <citation type="submission" date="2018-06" db="EMBL/GenBank/DDBJ databases">
        <title>Comparative genomics reveals the genomic features of Rhizophagus irregularis, R. cerebriforme, R. diaphanum and Gigaspora rosea, and their symbiotic lifestyle signature.</title>
        <authorList>
            <person name="Morin E."/>
            <person name="San Clemente H."/>
            <person name="Chen E.C.H."/>
            <person name="De La Providencia I."/>
            <person name="Hainaut M."/>
            <person name="Kuo A."/>
            <person name="Kohler A."/>
            <person name="Murat C."/>
            <person name="Tang N."/>
            <person name="Roy S."/>
            <person name="Loubradou J."/>
            <person name="Henrissat B."/>
            <person name="Grigoriev I.V."/>
            <person name="Corradi N."/>
            <person name="Roux C."/>
            <person name="Martin F.M."/>
        </authorList>
    </citation>
    <scope>NUCLEOTIDE SEQUENCE [LARGE SCALE GENOMIC DNA]</scope>
    <source>
        <strain evidence="1 2">DAOM 194757</strain>
    </source>
</reference>
<comment type="caution">
    <text evidence="1">The sequence shown here is derived from an EMBL/GenBank/DDBJ whole genome shotgun (WGS) entry which is preliminary data.</text>
</comment>
<gene>
    <name evidence="1" type="ORF">C2G38_2179735</name>
</gene>
<proteinExistence type="predicted"/>
<name>A0A397VCT8_9GLOM</name>